<evidence type="ECO:0000313" key="1">
    <source>
        <dbReference type="EMBL" id="SVA14211.1"/>
    </source>
</evidence>
<accession>A0A381TFD7</accession>
<protein>
    <submittedName>
        <fullName evidence="1">Uncharacterized protein</fullName>
    </submittedName>
</protein>
<dbReference type="AlphaFoldDB" id="A0A381TFD7"/>
<reference evidence="1" key="1">
    <citation type="submission" date="2018-05" db="EMBL/GenBank/DDBJ databases">
        <authorList>
            <person name="Lanie J.A."/>
            <person name="Ng W.-L."/>
            <person name="Kazmierczak K.M."/>
            <person name="Andrzejewski T.M."/>
            <person name="Davidsen T.M."/>
            <person name="Wayne K.J."/>
            <person name="Tettelin H."/>
            <person name="Glass J.I."/>
            <person name="Rusch D."/>
            <person name="Podicherti R."/>
            <person name="Tsui H.-C.T."/>
            <person name="Winkler M.E."/>
        </authorList>
    </citation>
    <scope>NUCLEOTIDE SEQUENCE</scope>
</reference>
<organism evidence="1">
    <name type="scientific">marine metagenome</name>
    <dbReference type="NCBI Taxonomy" id="408172"/>
    <lineage>
        <taxon>unclassified sequences</taxon>
        <taxon>metagenomes</taxon>
        <taxon>ecological metagenomes</taxon>
    </lineage>
</organism>
<gene>
    <name evidence="1" type="ORF">METZ01_LOCUS67065</name>
</gene>
<dbReference type="EMBL" id="UINC01004423">
    <property type="protein sequence ID" value="SVA14211.1"/>
    <property type="molecule type" value="Genomic_DNA"/>
</dbReference>
<name>A0A381TFD7_9ZZZZ</name>
<proteinExistence type="predicted"/>
<sequence length="140" mass="15774">MKLSIGRAVLAIGLFVSPVGAQTEIVLNGLPTLRVSENGVVRTVEDIAPEDAEVEACLIQRIGNHYYWTTHENVQVTRFEHGSFVTFVAMDGSGYVRLLDPDARSIFDGLNRTDGDYHYVEHYVVGMTTVTYFGYRRDQW</sequence>